<name>A0A8X6GU59_TRICU</name>
<organism evidence="2 3">
    <name type="scientific">Trichonephila clavata</name>
    <name type="common">Joro spider</name>
    <name type="synonym">Nephila clavata</name>
    <dbReference type="NCBI Taxonomy" id="2740835"/>
    <lineage>
        <taxon>Eukaryota</taxon>
        <taxon>Metazoa</taxon>
        <taxon>Ecdysozoa</taxon>
        <taxon>Arthropoda</taxon>
        <taxon>Chelicerata</taxon>
        <taxon>Arachnida</taxon>
        <taxon>Araneae</taxon>
        <taxon>Araneomorphae</taxon>
        <taxon>Entelegynae</taxon>
        <taxon>Araneoidea</taxon>
        <taxon>Nephilidae</taxon>
        <taxon>Trichonephila</taxon>
    </lineage>
</organism>
<evidence type="ECO:0000256" key="1">
    <source>
        <dbReference type="SAM" id="MobiDB-lite"/>
    </source>
</evidence>
<dbReference type="Proteomes" id="UP000887116">
    <property type="component" value="Unassembled WGS sequence"/>
</dbReference>
<reference evidence="2" key="1">
    <citation type="submission" date="2020-07" db="EMBL/GenBank/DDBJ databases">
        <title>Multicomponent nature underlies the extraordinary mechanical properties of spider dragline silk.</title>
        <authorList>
            <person name="Kono N."/>
            <person name="Nakamura H."/>
            <person name="Mori M."/>
            <person name="Yoshida Y."/>
            <person name="Ohtoshi R."/>
            <person name="Malay A.D."/>
            <person name="Moran D.A.P."/>
            <person name="Tomita M."/>
            <person name="Numata K."/>
            <person name="Arakawa K."/>
        </authorList>
    </citation>
    <scope>NUCLEOTIDE SEQUENCE</scope>
</reference>
<evidence type="ECO:0000313" key="2">
    <source>
        <dbReference type="EMBL" id="GFR09989.1"/>
    </source>
</evidence>
<protein>
    <submittedName>
        <fullName evidence="2">Uncharacterized protein</fullName>
    </submittedName>
</protein>
<comment type="caution">
    <text evidence="2">The sequence shown here is derived from an EMBL/GenBank/DDBJ whole genome shotgun (WGS) entry which is preliminary data.</text>
</comment>
<evidence type="ECO:0000313" key="3">
    <source>
        <dbReference type="Proteomes" id="UP000887116"/>
    </source>
</evidence>
<gene>
    <name evidence="2" type="ORF">TNCT_346201</name>
</gene>
<dbReference type="AlphaFoldDB" id="A0A8X6GU59"/>
<sequence length="114" mass="12849">MLVNRCISDITTVIVFSRFGSLLNCFHECALGSVLSTIGGEASISAEQRSLRNRQLMVERKSLYCGTHHIRGSLWKLGLMSVRVGKEASEAAQTTRPQRKQEPARRTSISWWRV</sequence>
<dbReference type="EMBL" id="BMAO01006613">
    <property type="protein sequence ID" value="GFR09989.1"/>
    <property type="molecule type" value="Genomic_DNA"/>
</dbReference>
<accession>A0A8X6GU59</accession>
<proteinExistence type="predicted"/>
<feature type="region of interest" description="Disordered" evidence="1">
    <location>
        <begin position="88"/>
        <end position="114"/>
    </location>
</feature>
<keyword evidence="3" id="KW-1185">Reference proteome</keyword>